<evidence type="ECO:0000313" key="9">
    <source>
        <dbReference type="EMBL" id="HBK53392.1"/>
    </source>
</evidence>
<dbReference type="PANTHER" id="PTHR34582">
    <property type="entry name" value="UPF0702 TRANSMEMBRANE PROTEIN YCAP"/>
    <property type="match status" value="1"/>
</dbReference>
<evidence type="ECO:0000259" key="8">
    <source>
        <dbReference type="Pfam" id="PF04239"/>
    </source>
</evidence>
<feature type="transmembrane region" description="Helical" evidence="7">
    <location>
        <begin position="30"/>
        <end position="48"/>
    </location>
</feature>
<comment type="subcellular location">
    <subcellularLocation>
        <location evidence="1">Cell membrane</location>
        <topology evidence="1">Multi-pass membrane protein</topology>
    </subcellularLocation>
</comment>
<organism evidence="9 10">
    <name type="scientific">Syntrophomonas wolfei</name>
    <dbReference type="NCBI Taxonomy" id="863"/>
    <lineage>
        <taxon>Bacteria</taxon>
        <taxon>Bacillati</taxon>
        <taxon>Bacillota</taxon>
        <taxon>Clostridia</taxon>
        <taxon>Eubacteriales</taxon>
        <taxon>Syntrophomonadaceae</taxon>
        <taxon>Syntrophomonas</taxon>
    </lineage>
</organism>
<evidence type="ECO:0000256" key="2">
    <source>
        <dbReference type="ARBA" id="ARBA00006448"/>
    </source>
</evidence>
<keyword evidence="3" id="KW-1003">Cell membrane</keyword>
<keyword evidence="4 7" id="KW-0812">Transmembrane</keyword>
<name>A0A354YYT6_9FIRM</name>
<reference evidence="9 10" key="1">
    <citation type="journal article" date="2018" name="Nat. Biotechnol.">
        <title>A standardized bacterial taxonomy based on genome phylogeny substantially revises the tree of life.</title>
        <authorList>
            <person name="Parks D.H."/>
            <person name="Chuvochina M."/>
            <person name="Waite D.W."/>
            <person name="Rinke C."/>
            <person name="Skarshewski A."/>
            <person name="Chaumeil P.A."/>
            <person name="Hugenholtz P."/>
        </authorList>
    </citation>
    <scope>NUCLEOTIDE SEQUENCE [LARGE SCALE GENOMIC DNA]</scope>
    <source>
        <strain evidence="9">UBA10948</strain>
    </source>
</reference>
<comment type="caution">
    <text evidence="9">The sequence shown here is derived from an EMBL/GenBank/DDBJ whole genome shotgun (WGS) entry which is preliminary data.</text>
</comment>
<feature type="domain" description="YetF C-terminal" evidence="8">
    <location>
        <begin position="79"/>
        <end position="211"/>
    </location>
</feature>
<feature type="transmembrane region" description="Helical" evidence="7">
    <location>
        <begin position="6"/>
        <end position="23"/>
    </location>
</feature>
<accession>A0A354YYT6</accession>
<evidence type="ECO:0000256" key="1">
    <source>
        <dbReference type="ARBA" id="ARBA00004651"/>
    </source>
</evidence>
<dbReference type="InterPro" id="IPR023090">
    <property type="entry name" value="UPF0702_alpha/beta_dom_sf"/>
</dbReference>
<keyword evidence="6 7" id="KW-0472">Membrane</keyword>
<evidence type="ECO:0000313" key="10">
    <source>
        <dbReference type="Proteomes" id="UP000263273"/>
    </source>
</evidence>
<evidence type="ECO:0000256" key="4">
    <source>
        <dbReference type="ARBA" id="ARBA00022692"/>
    </source>
</evidence>
<dbReference type="Gene3D" id="3.30.240.20">
    <property type="entry name" value="bsu07140 like domains"/>
    <property type="match status" value="2"/>
</dbReference>
<protein>
    <submittedName>
        <fullName evidence="9">DUF421 domain-containing protein</fullName>
    </submittedName>
</protein>
<dbReference type="STRING" id="378794.GCA_001570625_02849"/>
<dbReference type="GO" id="GO:0005886">
    <property type="term" value="C:plasma membrane"/>
    <property type="evidence" value="ECO:0007669"/>
    <property type="project" value="UniProtKB-SubCell"/>
</dbReference>
<dbReference type="PANTHER" id="PTHR34582:SF6">
    <property type="entry name" value="UPF0702 TRANSMEMBRANE PROTEIN YCAP"/>
    <property type="match status" value="1"/>
</dbReference>
<evidence type="ECO:0000256" key="7">
    <source>
        <dbReference type="SAM" id="Phobius"/>
    </source>
</evidence>
<dbReference type="EMBL" id="DNZF01000122">
    <property type="protein sequence ID" value="HBK53392.1"/>
    <property type="molecule type" value="Genomic_DNA"/>
</dbReference>
<evidence type="ECO:0000256" key="6">
    <source>
        <dbReference type="ARBA" id="ARBA00023136"/>
    </source>
</evidence>
<evidence type="ECO:0000256" key="5">
    <source>
        <dbReference type="ARBA" id="ARBA00022989"/>
    </source>
</evidence>
<dbReference type="Pfam" id="PF04239">
    <property type="entry name" value="DUF421"/>
    <property type="match status" value="1"/>
</dbReference>
<sequence>MVLVIIRTLILFTVTVIFLRLMGKRQIGQLQPFELVIIIMISELAAIPMENTGIPLLSGLIPIFVLFTAQVTLSYLSLRSEKARGIICGKPSILIENSQIVEDELRRIRYNINDLLEQLRSKNVADIADVEYAILETSGQLSVILKSEKRPVKPEDMDLPVKYDGLPITLVIDGQVINENIKKMNYNEEWLQQKLNESGIKSIKDVLFASLDPDGTLYFQLKKGV</sequence>
<gene>
    <name evidence="9" type="ORF">DDZ44_05615</name>
</gene>
<proteinExistence type="inferred from homology"/>
<evidence type="ECO:0000256" key="3">
    <source>
        <dbReference type="ARBA" id="ARBA00022475"/>
    </source>
</evidence>
<dbReference type="InterPro" id="IPR007353">
    <property type="entry name" value="DUF421"/>
</dbReference>
<comment type="similarity">
    <text evidence="2">Belongs to the UPF0702 family.</text>
</comment>
<dbReference type="RefSeq" id="WP_061215240.1">
    <property type="nucleotide sequence ID" value="NZ_DHSN01000063.1"/>
</dbReference>
<feature type="transmembrane region" description="Helical" evidence="7">
    <location>
        <begin position="54"/>
        <end position="76"/>
    </location>
</feature>
<dbReference type="Proteomes" id="UP000263273">
    <property type="component" value="Unassembled WGS sequence"/>
</dbReference>
<keyword evidence="5 7" id="KW-1133">Transmembrane helix</keyword>
<dbReference type="AlphaFoldDB" id="A0A354YYT6"/>